<keyword evidence="8" id="KW-1185">Reference proteome</keyword>
<accession>A0A212R331</accession>
<evidence type="ECO:0000313" key="8">
    <source>
        <dbReference type="Proteomes" id="UP000197025"/>
    </source>
</evidence>
<feature type="transmembrane region" description="Helical" evidence="6">
    <location>
        <begin position="211"/>
        <end position="229"/>
    </location>
</feature>
<evidence type="ECO:0000256" key="2">
    <source>
        <dbReference type="ARBA" id="ARBA00022475"/>
    </source>
</evidence>
<feature type="transmembrane region" description="Helical" evidence="6">
    <location>
        <begin position="84"/>
        <end position="107"/>
    </location>
</feature>
<comment type="subcellular location">
    <subcellularLocation>
        <location evidence="1">Cell membrane</location>
        <topology evidence="1">Multi-pass membrane protein</topology>
    </subcellularLocation>
</comment>
<dbReference type="GO" id="GO:0015658">
    <property type="term" value="F:branched-chain amino acid transmembrane transporter activity"/>
    <property type="evidence" value="ECO:0007669"/>
    <property type="project" value="InterPro"/>
</dbReference>
<keyword evidence="2" id="KW-1003">Cell membrane</keyword>
<keyword evidence="3 6" id="KW-0812">Transmembrane</keyword>
<dbReference type="EMBL" id="FYEK01000028">
    <property type="protein sequence ID" value="SNB66336.1"/>
    <property type="molecule type" value="Genomic_DNA"/>
</dbReference>
<feature type="transmembrane region" description="Helical" evidence="6">
    <location>
        <begin position="36"/>
        <end position="53"/>
    </location>
</feature>
<dbReference type="Pfam" id="PF02653">
    <property type="entry name" value="BPD_transp_2"/>
    <property type="match status" value="1"/>
</dbReference>
<dbReference type="CDD" id="cd06581">
    <property type="entry name" value="TM_PBP1_LivM_like"/>
    <property type="match status" value="1"/>
</dbReference>
<evidence type="ECO:0000256" key="1">
    <source>
        <dbReference type="ARBA" id="ARBA00004651"/>
    </source>
</evidence>
<dbReference type="PANTHER" id="PTHR30482">
    <property type="entry name" value="HIGH-AFFINITY BRANCHED-CHAIN AMINO ACID TRANSPORT SYSTEM PERMEASE"/>
    <property type="match status" value="1"/>
</dbReference>
<feature type="transmembrane region" description="Helical" evidence="6">
    <location>
        <begin position="290"/>
        <end position="310"/>
    </location>
</feature>
<keyword evidence="5 6" id="KW-0472">Membrane</keyword>
<dbReference type="Proteomes" id="UP000197025">
    <property type="component" value="Unassembled WGS sequence"/>
</dbReference>
<feature type="transmembrane region" description="Helical" evidence="6">
    <location>
        <begin position="60"/>
        <end position="78"/>
    </location>
</feature>
<protein>
    <submittedName>
        <fullName evidence="7">Branched-chain amino acid transport system permease protein</fullName>
    </submittedName>
</protein>
<evidence type="ECO:0000313" key="7">
    <source>
        <dbReference type="EMBL" id="SNB66336.1"/>
    </source>
</evidence>
<evidence type="ECO:0000256" key="4">
    <source>
        <dbReference type="ARBA" id="ARBA00022989"/>
    </source>
</evidence>
<feature type="transmembrane region" description="Helical" evidence="6">
    <location>
        <begin position="249"/>
        <end position="270"/>
    </location>
</feature>
<organism evidence="7 8">
    <name type="scientific">Thermoflexus hugenholtzii JAD2</name>
    <dbReference type="NCBI Taxonomy" id="877466"/>
    <lineage>
        <taxon>Bacteria</taxon>
        <taxon>Bacillati</taxon>
        <taxon>Chloroflexota</taxon>
        <taxon>Thermoflexia</taxon>
        <taxon>Thermoflexales</taxon>
        <taxon>Thermoflexaceae</taxon>
        <taxon>Thermoflexus</taxon>
    </lineage>
</organism>
<dbReference type="AlphaFoldDB" id="A0A212R331"/>
<proteinExistence type="predicted"/>
<evidence type="ECO:0000256" key="5">
    <source>
        <dbReference type="ARBA" id="ARBA00023136"/>
    </source>
</evidence>
<evidence type="ECO:0000256" key="6">
    <source>
        <dbReference type="SAM" id="Phobius"/>
    </source>
</evidence>
<dbReference type="OrthoDB" id="9789927at2"/>
<name>A0A212R331_9CHLR</name>
<dbReference type="InterPro" id="IPR043428">
    <property type="entry name" value="LivM-like"/>
</dbReference>
<gene>
    <name evidence="7" type="ORF">SAMN02746019_00000990</name>
</gene>
<evidence type="ECO:0000256" key="3">
    <source>
        <dbReference type="ARBA" id="ARBA00022692"/>
    </source>
</evidence>
<feature type="transmembrane region" description="Helical" evidence="6">
    <location>
        <begin position="157"/>
        <end position="179"/>
    </location>
</feature>
<dbReference type="InParanoid" id="A0A212R331"/>
<dbReference type="GO" id="GO:0005886">
    <property type="term" value="C:plasma membrane"/>
    <property type="evidence" value="ECO:0007669"/>
    <property type="project" value="UniProtKB-SubCell"/>
</dbReference>
<dbReference type="PANTHER" id="PTHR30482:SF10">
    <property type="entry name" value="HIGH-AFFINITY BRANCHED-CHAIN AMINO ACID TRANSPORT PROTEIN BRAE"/>
    <property type="match status" value="1"/>
</dbReference>
<reference evidence="8" key="1">
    <citation type="submission" date="2017-06" db="EMBL/GenBank/DDBJ databases">
        <authorList>
            <person name="Varghese N."/>
            <person name="Submissions S."/>
        </authorList>
    </citation>
    <scope>NUCLEOTIDE SEQUENCE [LARGE SCALE GENOMIC DNA]</scope>
    <source>
        <strain evidence="8">JAD2</strain>
    </source>
</reference>
<dbReference type="InterPro" id="IPR001851">
    <property type="entry name" value="ABC_transp_permease"/>
</dbReference>
<sequence>MEFWRSRSLWITLIVLLGVGLWPVATGSATLREDLFLIFMLIVLASSLNILLGYTGYVNFGHIVFFGLGGYIGFYLMHRHGWGLWPAMAAAGVTTAVLALGLGAIILRLRGAYFALATIGINEAVRAFVTNFEPFGGPTGMSLNFAVYNAYGGPARALWLSYGTLLALALLTVGVSFAVKSSKFGLGLMAIREDEDAALVLGVRAPRWKTLAYALSALFPGMVGVLFFFKNGNIEPGDAFRLHLSIETIVMVMLGGQGTVWGPILGAALYERLRGYLLTSPLFKNLHLALAGAFLLLIILFIPAGLIGWLRARFPALRRMLA</sequence>
<dbReference type="RefSeq" id="WP_088571353.1">
    <property type="nucleotide sequence ID" value="NZ_FYEK01000028.1"/>
</dbReference>
<keyword evidence="4 6" id="KW-1133">Transmembrane helix</keyword>